<gene>
    <name evidence="1" type="ORF">ERS852523_04240</name>
</gene>
<evidence type="ECO:0008006" key="3">
    <source>
        <dbReference type="Google" id="ProtNLM"/>
    </source>
</evidence>
<protein>
    <recommendedName>
        <fullName evidence="3">Transposase IS701-like DDE domain-containing protein</fullName>
    </recommendedName>
</protein>
<dbReference type="EMBL" id="CZAW01000094">
    <property type="protein sequence ID" value="CUQ17160.1"/>
    <property type="molecule type" value="Genomic_DNA"/>
</dbReference>
<dbReference type="Proteomes" id="UP000095712">
    <property type="component" value="Unassembled WGS sequence"/>
</dbReference>
<reference evidence="1 2" key="1">
    <citation type="submission" date="2015-09" db="EMBL/GenBank/DDBJ databases">
        <authorList>
            <consortium name="Pathogen Informatics"/>
        </authorList>
    </citation>
    <scope>NUCLEOTIDE SEQUENCE [LARGE SCALE GENOMIC DNA]</scope>
    <source>
        <strain evidence="1 2">2789STDY5834911</strain>
    </source>
</reference>
<evidence type="ECO:0000313" key="2">
    <source>
        <dbReference type="Proteomes" id="UP000095712"/>
    </source>
</evidence>
<organism evidence="1 2">
    <name type="scientific">Blautia wexlerae</name>
    <dbReference type="NCBI Taxonomy" id="418240"/>
    <lineage>
        <taxon>Bacteria</taxon>
        <taxon>Bacillati</taxon>
        <taxon>Bacillota</taxon>
        <taxon>Clostridia</taxon>
        <taxon>Lachnospirales</taxon>
        <taxon>Lachnospiraceae</taxon>
        <taxon>Blautia</taxon>
    </lineage>
</organism>
<name>A0A174UC09_9FIRM</name>
<accession>A0A174UC09</accession>
<sequence>MTNEVRVISYIIGSDSDYYNLHHFTTFSVPTADTLFLLILSILALESAHSIRFLYQHFLSRITEKSLNVFYYACSYAKVDYSRFMNTTVRIVLKLIPDSLQTQPVFLCVDDTMVSKFGTKFENVSKLFDHAAHNGSNYLNGHCFVSVMLCVPVWNGDKVYYLSLTFCFEYSSNN</sequence>
<proteinExistence type="predicted"/>
<dbReference type="AlphaFoldDB" id="A0A174UC09"/>
<evidence type="ECO:0000313" key="1">
    <source>
        <dbReference type="EMBL" id="CUQ17160.1"/>
    </source>
</evidence>